<feature type="compositionally biased region" description="Basic and acidic residues" evidence="1">
    <location>
        <begin position="371"/>
        <end position="386"/>
    </location>
</feature>
<reference evidence="2" key="1">
    <citation type="submission" date="2022-05" db="EMBL/GenBank/DDBJ databases">
        <title>The Musa troglodytarum L. genome provides insights into the mechanism of non-climacteric behaviour and enrichment of carotenoids.</title>
        <authorList>
            <person name="Wang J."/>
        </authorList>
    </citation>
    <scope>NUCLEOTIDE SEQUENCE</scope>
    <source>
        <tissue evidence="2">Leaf</tissue>
    </source>
</reference>
<protein>
    <submittedName>
        <fullName evidence="2">Uncharacterized protein</fullName>
    </submittedName>
</protein>
<feature type="region of interest" description="Disordered" evidence="1">
    <location>
        <begin position="61"/>
        <end position="93"/>
    </location>
</feature>
<dbReference type="EMBL" id="CP097507">
    <property type="protein sequence ID" value="URE01230.1"/>
    <property type="molecule type" value="Genomic_DNA"/>
</dbReference>
<name>A0A9E7FSL1_9LILI</name>
<accession>A0A9E7FSL1</accession>
<keyword evidence="3" id="KW-1185">Reference proteome</keyword>
<organism evidence="2 3">
    <name type="scientific">Musa troglodytarum</name>
    <name type="common">fe'i banana</name>
    <dbReference type="NCBI Taxonomy" id="320322"/>
    <lineage>
        <taxon>Eukaryota</taxon>
        <taxon>Viridiplantae</taxon>
        <taxon>Streptophyta</taxon>
        <taxon>Embryophyta</taxon>
        <taxon>Tracheophyta</taxon>
        <taxon>Spermatophyta</taxon>
        <taxon>Magnoliopsida</taxon>
        <taxon>Liliopsida</taxon>
        <taxon>Zingiberales</taxon>
        <taxon>Musaceae</taxon>
        <taxon>Musa</taxon>
    </lineage>
</organism>
<evidence type="ECO:0000256" key="1">
    <source>
        <dbReference type="SAM" id="MobiDB-lite"/>
    </source>
</evidence>
<sequence length="398" mass="45039">MQVRRKKRTKMRLLSLFSHAARRSGSSSWDLALTARERQRAAAAAKRFLRAKESGMSAWRKEIHTPPPANSSDRPTAPQLFLRRGWKGRKRSGKDRRFMRTVFEVSTPESDAGVHSARGTRRPPFLRAAGRGRPIVEVLGGRQRPTWVGGDNGFCGSRDGDGVGQAQSRSPVPISRRGRRPVGLVPRVPHEQSRLEFLVPWLNRDRKKGVPPWKKAAFPLPSTLHPHPRVPVFLLPRPNQNKRRSPECRGVDGDALPSDAPCREILPVHADPAALLTVSVVLLMLPARGVFSLPVDSNGRTKSDRLLRWSIYEAKDGMKGKRRPVGGGALVGTQGIQISQFPDRYGTGTYNVLSFCMDHYQLIGRERERERERERWAVTRREEKLQQQKKRRGQKERL</sequence>
<feature type="compositionally biased region" description="Basic residues" evidence="1">
    <location>
        <begin position="84"/>
        <end position="93"/>
    </location>
</feature>
<dbReference type="AlphaFoldDB" id="A0A9E7FSL1"/>
<gene>
    <name evidence="2" type="ORF">MUK42_00762</name>
</gene>
<evidence type="ECO:0000313" key="3">
    <source>
        <dbReference type="Proteomes" id="UP001055439"/>
    </source>
</evidence>
<feature type="compositionally biased region" description="Basic residues" evidence="1">
    <location>
        <begin position="387"/>
        <end position="398"/>
    </location>
</feature>
<feature type="region of interest" description="Disordered" evidence="1">
    <location>
        <begin position="157"/>
        <end position="182"/>
    </location>
</feature>
<evidence type="ECO:0000313" key="2">
    <source>
        <dbReference type="EMBL" id="URE01230.1"/>
    </source>
</evidence>
<dbReference type="Proteomes" id="UP001055439">
    <property type="component" value="Chromosome 5"/>
</dbReference>
<proteinExistence type="predicted"/>
<feature type="region of interest" description="Disordered" evidence="1">
    <location>
        <begin position="371"/>
        <end position="398"/>
    </location>
</feature>